<dbReference type="InterPro" id="IPR046824">
    <property type="entry name" value="Mss51-like_C"/>
</dbReference>
<feature type="domain" description="MYND-type" evidence="5">
    <location>
        <begin position="27"/>
        <end position="66"/>
    </location>
</feature>
<evidence type="ECO:0000256" key="4">
    <source>
        <dbReference type="PROSITE-ProRule" id="PRU00134"/>
    </source>
</evidence>
<accession>A0A8H6FI27</accession>
<keyword evidence="1" id="KW-0479">Metal-binding</keyword>
<name>A0A8H6FI27_9LECA</name>
<protein>
    <recommendedName>
        <fullName evidence="5">MYND-type domain-containing protein</fullName>
    </recommendedName>
</protein>
<dbReference type="AlphaFoldDB" id="A0A8H6FI27"/>
<evidence type="ECO:0000313" key="6">
    <source>
        <dbReference type="EMBL" id="KAF6228926.1"/>
    </source>
</evidence>
<evidence type="ECO:0000256" key="2">
    <source>
        <dbReference type="ARBA" id="ARBA00022771"/>
    </source>
</evidence>
<keyword evidence="2 4" id="KW-0863">Zinc-finger</keyword>
<dbReference type="PANTHER" id="PTHR46920:SF1">
    <property type="entry name" value="PROTEIN MSS51 HOMOLOG, MITOCHONDRIAL-RELATED"/>
    <property type="match status" value="1"/>
</dbReference>
<evidence type="ECO:0000256" key="3">
    <source>
        <dbReference type="ARBA" id="ARBA00022833"/>
    </source>
</evidence>
<dbReference type="GeneID" id="59335438"/>
<proteinExistence type="predicted"/>
<keyword evidence="7" id="KW-1185">Reference proteome</keyword>
<keyword evidence="3" id="KW-0862">Zinc</keyword>
<dbReference type="PROSITE" id="PS01360">
    <property type="entry name" value="ZF_MYND_1"/>
    <property type="match status" value="1"/>
</dbReference>
<evidence type="ECO:0000259" key="5">
    <source>
        <dbReference type="PROSITE" id="PS50865"/>
    </source>
</evidence>
<evidence type="ECO:0000256" key="1">
    <source>
        <dbReference type="ARBA" id="ARBA00022723"/>
    </source>
</evidence>
<dbReference type="Gene3D" id="6.10.140.2220">
    <property type="match status" value="1"/>
</dbReference>
<dbReference type="EMBL" id="JACCJB010000003">
    <property type="protein sequence ID" value="KAF6228926.1"/>
    <property type="molecule type" value="Genomic_DNA"/>
</dbReference>
<dbReference type="SUPFAM" id="SSF144232">
    <property type="entry name" value="HIT/MYND zinc finger-like"/>
    <property type="match status" value="1"/>
</dbReference>
<dbReference type="InterPro" id="IPR002893">
    <property type="entry name" value="Znf_MYND"/>
</dbReference>
<dbReference type="PANTHER" id="PTHR46920">
    <property type="match status" value="1"/>
</dbReference>
<dbReference type="RefSeq" id="XP_037156568.1">
    <property type="nucleotide sequence ID" value="XM_037297933.1"/>
</dbReference>
<dbReference type="Proteomes" id="UP000593566">
    <property type="component" value="Unassembled WGS sequence"/>
</dbReference>
<dbReference type="InterPro" id="IPR052839">
    <property type="entry name" value="Mito_gene_expr_regulator"/>
</dbReference>
<organism evidence="6 7">
    <name type="scientific">Letharia lupina</name>
    <dbReference type="NCBI Taxonomy" id="560253"/>
    <lineage>
        <taxon>Eukaryota</taxon>
        <taxon>Fungi</taxon>
        <taxon>Dikarya</taxon>
        <taxon>Ascomycota</taxon>
        <taxon>Pezizomycotina</taxon>
        <taxon>Lecanoromycetes</taxon>
        <taxon>OSLEUM clade</taxon>
        <taxon>Lecanoromycetidae</taxon>
        <taxon>Lecanorales</taxon>
        <taxon>Lecanorineae</taxon>
        <taxon>Parmeliaceae</taxon>
        <taxon>Letharia</taxon>
    </lineage>
</organism>
<gene>
    <name evidence="6" type="ORF">HO133_007038</name>
</gene>
<dbReference type="GO" id="GO:0008270">
    <property type="term" value="F:zinc ion binding"/>
    <property type="evidence" value="ECO:0007669"/>
    <property type="project" value="UniProtKB-KW"/>
</dbReference>
<dbReference type="Pfam" id="PF01753">
    <property type="entry name" value="zf-MYND"/>
    <property type="match status" value="1"/>
</dbReference>
<sequence length="475" mass="54029">MASEDPNPDSDSDPHQAPTLALKQALCFSCWDVSSNLNRCSACKRVSYCSAKCQKQDWNRNHKKICKKLVALNKQKGYVPSAGRQWNDYYDEQELDLGSGNRNPSELRIFVGYVHSPVTDENRSPTSLGTITIYEPYCYHCYRRESQLEDGAKLNACQYCLLTSFCPSCQQTHPSAECSTLQDIAADDKIIVDLRRRTGKSSTFSPTKFPRKQHFLLSSAKDWYDYYTRLSDMGGFRSKMNRDLKYLANDPEERKLVEYMRCGTNTTTIQLTLIAALEAVIPNISTRGSINIHIIGAAGAEFNSVPAFEELLHFLPSLTALQLSFVGLNVLEDLKHDTETQNPHTLQCCTTCTKMGRTISITTWRGPYHAYVDTEFYKTPDLAAAFRSGFSVDEEEDWYPTIKYLAHAPHPTLLTAARYFEIQGEMGVWKNLGAEFVKNAEVNKWKGMSPSLTVCGDKPNEVVYRNYWWYIVKQR</sequence>
<reference evidence="6 7" key="1">
    <citation type="journal article" date="2020" name="Genomics">
        <title>Complete, high-quality genomes from long-read metagenomic sequencing of two wolf lichen thalli reveals enigmatic genome architecture.</title>
        <authorList>
            <person name="McKenzie S.K."/>
            <person name="Walston R.F."/>
            <person name="Allen J.L."/>
        </authorList>
    </citation>
    <scope>NUCLEOTIDE SEQUENCE [LARGE SCALE GENOMIC DNA]</scope>
    <source>
        <strain evidence="6">WasteWater1</strain>
    </source>
</reference>
<evidence type="ECO:0000313" key="7">
    <source>
        <dbReference type="Proteomes" id="UP000593566"/>
    </source>
</evidence>
<dbReference type="PROSITE" id="PS50865">
    <property type="entry name" value="ZF_MYND_2"/>
    <property type="match status" value="1"/>
</dbReference>
<dbReference type="Pfam" id="PF20179">
    <property type="entry name" value="MSS51_C"/>
    <property type="match status" value="1"/>
</dbReference>
<comment type="caution">
    <text evidence="6">The sequence shown here is derived from an EMBL/GenBank/DDBJ whole genome shotgun (WGS) entry which is preliminary data.</text>
</comment>